<name>A0A194AIB7_9BACT</name>
<proteinExistence type="predicted"/>
<comment type="caution">
    <text evidence="5">The sequence shown here is derived from an EMBL/GenBank/DDBJ whole genome shotgun (WGS) entry which is preliminary data.</text>
</comment>
<dbReference type="PROSITE" id="PS50893">
    <property type="entry name" value="ABC_TRANSPORTER_2"/>
    <property type="match status" value="1"/>
</dbReference>
<dbReference type="GO" id="GO:0005524">
    <property type="term" value="F:ATP binding"/>
    <property type="evidence" value="ECO:0007669"/>
    <property type="project" value="UniProtKB-KW"/>
</dbReference>
<dbReference type="PROSITE" id="PS00211">
    <property type="entry name" value="ABC_TRANSPORTER_1"/>
    <property type="match status" value="1"/>
</dbReference>
<keyword evidence="3 5" id="KW-0067">ATP-binding</keyword>
<dbReference type="SUPFAM" id="SSF52540">
    <property type="entry name" value="P-loop containing nucleoside triphosphate hydrolases"/>
    <property type="match status" value="1"/>
</dbReference>
<evidence type="ECO:0000313" key="6">
    <source>
        <dbReference type="Proteomes" id="UP000095200"/>
    </source>
</evidence>
<protein>
    <submittedName>
        <fullName evidence="5">ABC transporter ATP-binding protein</fullName>
    </submittedName>
</protein>
<dbReference type="GO" id="GO:0016887">
    <property type="term" value="F:ATP hydrolysis activity"/>
    <property type="evidence" value="ECO:0007669"/>
    <property type="project" value="InterPro"/>
</dbReference>
<dbReference type="Gene3D" id="3.40.50.300">
    <property type="entry name" value="P-loop containing nucleotide triphosphate hydrolases"/>
    <property type="match status" value="1"/>
</dbReference>
<dbReference type="InterPro" id="IPR017871">
    <property type="entry name" value="ABC_transporter-like_CS"/>
</dbReference>
<evidence type="ECO:0000256" key="2">
    <source>
        <dbReference type="ARBA" id="ARBA00022741"/>
    </source>
</evidence>
<dbReference type="PANTHER" id="PTHR43023">
    <property type="entry name" value="PROTEIN TRIGALACTOSYLDIACYLGLYCEROL 3, CHLOROPLASTIC"/>
    <property type="match status" value="1"/>
</dbReference>
<dbReference type="InterPro" id="IPR003593">
    <property type="entry name" value="AAA+_ATPase"/>
</dbReference>
<dbReference type="PANTHER" id="PTHR43023:SF3">
    <property type="entry name" value="PROTEIN TRIGALACTOSYLDIACYLGLYCEROL 3, CHLOROPLASTIC"/>
    <property type="match status" value="1"/>
</dbReference>
<dbReference type="RefSeq" id="WP_069858610.1">
    <property type="nucleotide sequence ID" value="NZ_BDFE01000015.1"/>
</dbReference>
<dbReference type="SMART" id="SM00382">
    <property type="entry name" value="AAA"/>
    <property type="match status" value="1"/>
</dbReference>
<evidence type="ECO:0000256" key="3">
    <source>
        <dbReference type="ARBA" id="ARBA00022840"/>
    </source>
</evidence>
<evidence type="ECO:0000256" key="1">
    <source>
        <dbReference type="ARBA" id="ARBA00022448"/>
    </source>
</evidence>
<reference evidence="6" key="1">
    <citation type="submission" date="2016-06" db="EMBL/GenBank/DDBJ databases">
        <title>Draft genome sequence of Desulfoplanes formicivorans strain Pf12B.</title>
        <authorList>
            <person name="Watanabe M."/>
            <person name="Kojima H."/>
            <person name="Fukui M."/>
        </authorList>
    </citation>
    <scope>NUCLEOTIDE SEQUENCE [LARGE SCALE GENOMIC DNA]</scope>
    <source>
        <strain evidence="6">Pf12B</strain>
    </source>
</reference>
<keyword evidence="1" id="KW-0813">Transport</keyword>
<keyword evidence="2" id="KW-0547">Nucleotide-binding</keyword>
<dbReference type="Pfam" id="PF00005">
    <property type="entry name" value="ABC_tran"/>
    <property type="match status" value="1"/>
</dbReference>
<dbReference type="STRING" id="1592317.DPF_1533"/>
<keyword evidence="6" id="KW-1185">Reference proteome</keyword>
<dbReference type="EMBL" id="BDFE01000015">
    <property type="protein sequence ID" value="GAU08816.1"/>
    <property type="molecule type" value="Genomic_DNA"/>
</dbReference>
<dbReference type="AlphaFoldDB" id="A0A194AIB7"/>
<dbReference type="Proteomes" id="UP000095200">
    <property type="component" value="Unassembled WGS sequence"/>
</dbReference>
<feature type="domain" description="ABC transporter" evidence="4">
    <location>
        <begin position="9"/>
        <end position="245"/>
    </location>
</feature>
<dbReference type="InterPro" id="IPR027417">
    <property type="entry name" value="P-loop_NTPase"/>
</dbReference>
<accession>A0A194AIB7</accession>
<dbReference type="OrthoDB" id="9809450at2"/>
<gene>
    <name evidence="5" type="ORF">DPF_1533</name>
</gene>
<dbReference type="InterPro" id="IPR003439">
    <property type="entry name" value="ABC_transporter-like_ATP-bd"/>
</dbReference>
<organism evidence="5 6">
    <name type="scientific">Desulfoplanes formicivorans</name>
    <dbReference type="NCBI Taxonomy" id="1592317"/>
    <lineage>
        <taxon>Bacteria</taxon>
        <taxon>Pseudomonadati</taxon>
        <taxon>Thermodesulfobacteriota</taxon>
        <taxon>Desulfovibrionia</taxon>
        <taxon>Desulfovibrionales</taxon>
        <taxon>Desulfoplanaceae</taxon>
        <taxon>Desulfoplanes</taxon>
    </lineage>
</organism>
<evidence type="ECO:0000259" key="4">
    <source>
        <dbReference type="PROSITE" id="PS50893"/>
    </source>
</evidence>
<evidence type="ECO:0000313" key="5">
    <source>
        <dbReference type="EMBL" id="GAU08816.1"/>
    </source>
</evidence>
<sequence length="254" mass="27692">MADESAPVIEVRNLTMGFDQLILLEQASFTVQRGEICAILGGSGCGKSTLLKHLIGLHRPMGGKIFIQGVPMDPMDEDGYRNLLQSFGVMYQGGALLGSMTLVQNVALPIEAYTDLPEESVRDLACLKLAQVGLQGFEDHLPMEISGGMKKRAAIARAMALDPAMLFLDEPSAGLDPVTSAELDELILEINKNLGTTVVLVSHELASIFAIAHRTIMLDKNTRSIIADGDPRFLRDHSPNPLVQQFFNRQPPKR</sequence>